<dbReference type="Pfam" id="PF25601">
    <property type="entry name" value="AAA_lid_14"/>
    <property type="match status" value="1"/>
</dbReference>
<dbReference type="Proteomes" id="UP000035159">
    <property type="component" value="Chromosome"/>
</dbReference>
<dbReference type="InterPro" id="IPR002078">
    <property type="entry name" value="Sigma_54_int"/>
</dbReference>
<dbReference type="InterPro" id="IPR025943">
    <property type="entry name" value="Sigma_54_int_dom_ATP-bd_2"/>
</dbReference>
<proteinExistence type="predicted"/>
<name>A0A0G2Z5W1_9BACT</name>
<dbReference type="CDD" id="cd00009">
    <property type="entry name" value="AAA"/>
    <property type="match status" value="1"/>
</dbReference>
<dbReference type="PROSITE" id="PS50110">
    <property type="entry name" value="RESPONSE_REGULATORY"/>
    <property type="match status" value="1"/>
</dbReference>
<dbReference type="InterPro" id="IPR011006">
    <property type="entry name" value="CheY-like_superfamily"/>
</dbReference>
<feature type="domain" description="Response regulatory" evidence="8">
    <location>
        <begin position="4"/>
        <end position="115"/>
    </location>
</feature>
<dbReference type="PROSITE" id="PS00688">
    <property type="entry name" value="SIGMA54_INTERACT_3"/>
    <property type="match status" value="1"/>
</dbReference>
<feature type="domain" description="Sigma-54 factor interaction" evidence="7">
    <location>
        <begin position="139"/>
        <end position="367"/>
    </location>
</feature>
<dbReference type="Pfam" id="PF02954">
    <property type="entry name" value="HTH_8"/>
    <property type="match status" value="1"/>
</dbReference>
<evidence type="ECO:0000256" key="5">
    <source>
        <dbReference type="ARBA" id="ARBA00023163"/>
    </source>
</evidence>
<dbReference type="InterPro" id="IPR003593">
    <property type="entry name" value="AAA+_ATPase"/>
</dbReference>
<dbReference type="SUPFAM" id="SSF52172">
    <property type="entry name" value="CheY-like"/>
    <property type="match status" value="1"/>
</dbReference>
<reference evidence="9 10" key="1">
    <citation type="submission" date="2015-04" db="EMBL/GenBank/DDBJ databases">
        <title>Complete Genome Sequence of Kosmotoga pacifica SLHLJ1.</title>
        <authorList>
            <person name="Jiang L.J."/>
            <person name="Shao Z.Z."/>
            <person name="Jebbar M."/>
        </authorList>
    </citation>
    <scope>NUCLEOTIDE SEQUENCE [LARGE SCALE GENOMIC DNA]</scope>
    <source>
        <strain evidence="9 10">SLHLJ1</strain>
    </source>
</reference>
<dbReference type="InterPro" id="IPR001789">
    <property type="entry name" value="Sig_transdc_resp-reg_receiver"/>
</dbReference>
<dbReference type="InterPro" id="IPR025662">
    <property type="entry name" value="Sigma_54_int_dom_ATP-bd_1"/>
</dbReference>
<dbReference type="InterPro" id="IPR002197">
    <property type="entry name" value="HTH_Fis"/>
</dbReference>
<dbReference type="InterPro" id="IPR027417">
    <property type="entry name" value="P-loop_NTPase"/>
</dbReference>
<feature type="modified residue" description="4-aspartylphosphate" evidence="6">
    <location>
        <position position="53"/>
    </location>
</feature>
<accession>A0A0G2Z5W1</accession>
<dbReference type="Pfam" id="PF00158">
    <property type="entry name" value="Sigma54_activat"/>
    <property type="match status" value="1"/>
</dbReference>
<dbReference type="RefSeq" id="WP_047754130.1">
    <property type="nucleotide sequence ID" value="NZ_CAJUHA010000019.1"/>
</dbReference>
<dbReference type="GO" id="GO:0006355">
    <property type="term" value="P:regulation of DNA-templated transcription"/>
    <property type="evidence" value="ECO:0007669"/>
    <property type="project" value="InterPro"/>
</dbReference>
<evidence type="ECO:0000256" key="3">
    <source>
        <dbReference type="ARBA" id="ARBA00023015"/>
    </source>
</evidence>
<dbReference type="FunFam" id="3.40.50.300:FF:000006">
    <property type="entry name" value="DNA-binding transcriptional regulator NtrC"/>
    <property type="match status" value="1"/>
</dbReference>
<evidence type="ECO:0000256" key="6">
    <source>
        <dbReference type="PROSITE-ProRule" id="PRU00169"/>
    </source>
</evidence>
<evidence type="ECO:0000256" key="1">
    <source>
        <dbReference type="ARBA" id="ARBA00022741"/>
    </source>
</evidence>
<dbReference type="SMART" id="SM00382">
    <property type="entry name" value="AAA"/>
    <property type="match status" value="1"/>
</dbReference>
<evidence type="ECO:0000313" key="10">
    <source>
        <dbReference type="Proteomes" id="UP000035159"/>
    </source>
</evidence>
<dbReference type="Gene3D" id="3.40.50.2300">
    <property type="match status" value="1"/>
</dbReference>
<dbReference type="Gene3D" id="1.10.10.60">
    <property type="entry name" value="Homeodomain-like"/>
    <property type="match status" value="1"/>
</dbReference>
<keyword evidence="4" id="KW-0238">DNA-binding</keyword>
<dbReference type="Gene3D" id="1.10.8.60">
    <property type="match status" value="1"/>
</dbReference>
<evidence type="ECO:0000256" key="4">
    <source>
        <dbReference type="ARBA" id="ARBA00023125"/>
    </source>
</evidence>
<keyword evidence="6" id="KW-0597">Phosphoprotein</keyword>
<dbReference type="GO" id="GO:0043565">
    <property type="term" value="F:sequence-specific DNA binding"/>
    <property type="evidence" value="ECO:0007669"/>
    <property type="project" value="InterPro"/>
</dbReference>
<dbReference type="PROSITE" id="PS00675">
    <property type="entry name" value="SIGMA54_INTERACT_1"/>
    <property type="match status" value="1"/>
</dbReference>
<protein>
    <submittedName>
        <fullName evidence="9">Fis family transcriptional regulator</fullName>
    </submittedName>
</protein>
<dbReference type="InterPro" id="IPR025944">
    <property type="entry name" value="Sigma_54_int_dom_CS"/>
</dbReference>
<dbReference type="KEGG" id="kpf:IX53_03210"/>
<dbReference type="PROSITE" id="PS50045">
    <property type="entry name" value="SIGMA54_INTERACT_4"/>
    <property type="match status" value="1"/>
</dbReference>
<evidence type="ECO:0000259" key="7">
    <source>
        <dbReference type="PROSITE" id="PS50045"/>
    </source>
</evidence>
<dbReference type="SUPFAM" id="SSF46689">
    <property type="entry name" value="Homeodomain-like"/>
    <property type="match status" value="1"/>
</dbReference>
<keyword evidence="5" id="KW-0804">Transcription</keyword>
<dbReference type="STRING" id="1330330.IX53_03210"/>
<sequence>MIKKILVVDDDLAFNEMLCEALKDEGYEPQGVTTLKEARERLYSDSFHCVLLDLRLPDGDGMELVETASSLSAVVVMSAHGNIDSAVRAVKKGAFNFLEKPFDLNHALIEIERAIDYRDLELENEELSKLTGDKFHVDLIGESPSVVRIKKMMESIAGKKISILIEGESGTGKEVVARLIHKLSGRKRFVALNCAAIPENLFESELFGHEKGAFTGAVTSKKGLVEEADGGTLFLDEISEMPLNLQPKLLRFIENNSFKRLGGASEKTVNVRLICATNRKLAEEVKEGKFRADLYYRLNVVKIELPPLRERKEDIPLLVKHFVPVLQKEVGLNRRIDISPDFMDMLLHYDWPGNVRELRNTLLSVIAIHDDIERLEAWMLPENILEAVSERRNLPEEPSLEELEKEYTENLLKKYKGNKTRVARALGISKSTLYTKLKRWGLD</sequence>
<dbReference type="EMBL" id="CP011232">
    <property type="protein sequence ID" value="AKI96995.1"/>
    <property type="molecule type" value="Genomic_DNA"/>
</dbReference>
<gene>
    <name evidence="9" type="ORF">IX53_03210</name>
</gene>
<dbReference type="PROSITE" id="PS00676">
    <property type="entry name" value="SIGMA54_INTERACT_2"/>
    <property type="match status" value="1"/>
</dbReference>
<dbReference type="Gene3D" id="3.40.50.300">
    <property type="entry name" value="P-loop containing nucleotide triphosphate hydrolases"/>
    <property type="match status" value="1"/>
</dbReference>
<dbReference type="OrthoDB" id="9803970at2"/>
<keyword evidence="2" id="KW-0067">ATP-binding</keyword>
<keyword evidence="3" id="KW-0805">Transcription regulation</keyword>
<dbReference type="Pfam" id="PF00072">
    <property type="entry name" value="Response_reg"/>
    <property type="match status" value="1"/>
</dbReference>
<keyword evidence="1" id="KW-0547">Nucleotide-binding</keyword>
<dbReference type="InterPro" id="IPR058031">
    <property type="entry name" value="AAA_lid_NorR"/>
</dbReference>
<dbReference type="GO" id="GO:0005524">
    <property type="term" value="F:ATP binding"/>
    <property type="evidence" value="ECO:0007669"/>
    <property type="project" value="UniProtKB-KW"/>
</dbReference>
<keyword evidence="10" id="KW-1185">Reference proteome</keyword>
<evidence type="ECO:0000313" key="9">
    <source>
        <dbReference type="EMBL" id="AKI96995.1"/>
    </source>
</evidence>
<organism evidence="9 10">
    <name type="scientific">Kosmotoga pacifica</name>
    <dbReference type="NCBI Taxonomy" id="1330330"/>
    <lineage>
        <taxon>Bacteria</taxon>
        <taxon>Thermotogati</taxon>
        <taxon>Thermotogota</taxon>
        <taxon>Thermotogae</taxon>
        <taxon>Kosmotogales</taxon>
        <taxon>Kosmotogaceae</taxon>
        <taxon>Kosmotoga</taxon>
    </lineage>
</organism>
<dbReference type="GO" id="GO:0000160">
    <property type="term" value="P:phosphorelay signal transduction system"/>
    <property type="evidence" value="ECO:0007669"/>
    <property type="project" value="InterPro"/>
</dbReference>
<dbReference type="SMART" id="SM00448">
    <property type="entry name" value="REC"/>
    <property type="match status" value="1"/>
</dbReference>
<evidence type="ECO:0000256" key="2">
    <source>
        <dbReference type="ARBA" id="ARBA00022840"/>
    </source>
</evidence>
<dbReference type="PANTHER" id="PTHR32071">
    <property type="entry name" value="TRANSCRIPTIONAL REGULATORY PROTEIN"/>
    <property type="match status" value="1"/>
</dbReference>
<evidence type="ECO:0000259" key="8">
    <source>
        <dbReference type="PROSITE" id="PS50110"/>
    </source>
</evidence>
<dbReference type="AlphaFoldDB" id="A0A0G2Z5W1"/>
<dbReference type="InterPro" id="IPR009057">
    <property type="entry name" value="Homeodomain-like_sf"/>
</dbReference>
<dbReference type="SUPFAM" id="SSF52540">
    <property type="entry name" value="P-loop containing nucleoside triphosphate hydrolases"/>
    <property type="match status" value="1"/>
</dbReference>
<dbReference type="PRINTS" id="PR01590">
    <property type="entry name" value="HTHFIS"/>
</dbReference>
<dbReference type="PATRIC" id="fig|1330330.3.peg.642"/>